<gene>
    <name evidence="1" type="ORF">BGAL_0200g00130</name>
</gene>
<protein>
    <submittedName>
        <fullName evidence="1">Uncharacterized protein</fullName>
    </submittedName>
</protein>
<keyword evidence="2" id="KW-1185">Reference proteome</keyword>
<sequence>MSVDSLLLLPMTSLGIQMCENLKIHLKYGRVEEMDSASQRGAMLAPSKGKTAVRAENRGDIFKDQSAVETINIRQSFWLEGLPHLSVFDDLHSSRSFGA</sequence>
<name>A0A4S8R053_9HELO</name>
<comment type="caution">
    <text evidence="1">The sequence shown here is derived from an EMBL/GenBank/DDBJ whole genome shotgun (WGS) entry which is preliminary data.</text>
</comment>
<evidence type="ECO:0000313" key="1">
    <source>
        <dbReference type="EMBL" id="THV49335.1"/>
    </source>
</evidence>
<accession>A0A4S8R053</accession>
<dbReference type="EMBL" id="PQXL01000200">
    <property type="protein sequence ID" value="THV49335.1"/>
    <property type="molecule type" value="Genomic_DNA"/>
</dbReference>
<dbReference type="Proteomes" id="UP000308671">
    <property type="component" value="Unassembled WGS sequence"/>
</dbReference>
<proteinExistence type="predicted"/>
<organism evidence="1 2">
    <name type="scientific">Botrytis galanthina</name>
    <dbReference type="NCBI Taxonomy" id="278940"/>
    <lineage>
        <taxon>Eukaryota</taxon>
        <taxon>Fungi</taxon>
        <taxon>Dikarya</taxon>
        <taxon>Ascomycota</taxon>
        <taxon>Pezizomycotina</taxon>
        <taxon>Leotiomycetes</taxon>
        <taxon>Helotiales</taxon>
        <taxon>Sclerotiniaceae</taxon>
        <taxon>Botrytis</taxon>
    </lineage>
</organism>
<reference evidence="1 2" key="1">
    <citation type="submission" date="2017-12" db="EMBL/GenBank/DDBJ databases">
        <title>Comparative genomics of Botrytis spp.</title>
        <authorList>
            <person name="Valero-Jimenez C.A."/>
            <person name="Tapia P."/>
            <person name="Veloso J."/>
            <person name="Silva-Moreno E."/>
            <person name="Staats M."/>
            <person name="Valdes J.H."/>
            <person name="Van Kan J.A.L."/>
        </authorList>
    </citation>
    <scope>NUCLEOTIDE SEQUENCE [LARGE SCALE GENOMIC DNA]</scope>
    <source>
        <strain evidence="1 2">MUCL435</strain>
    </source>
</reference>
<dbReference type="AlphaFoldDB" id="A0A4S8R053"/>
<evidence type="ECO:0000313" key="2">
    <source>
        <dbReference type="Proteomes" id="UP000308671"/>
    </source>
</evidence>